<dbReference type="EMBL" id="FQUI01000019">
    <property type="protein sequence ID" value="SHE87487.1"/>
    <property type="molecule type" value="Genomic_DNA"/>
</dbReference>
<dbReference type="AlphaFoldDB" id="A0A1M4X2A3"/>
<protein>
    <recommendedName>
        <fullName evidence="3">Phospholipase C/D domain-containing protein</fullName>
    </recommendedName>
</protein>
<dbReference type="OrthoDB" id="9810528at2"/>
<accession>A0A1M4X2A3</accession>
<dbReference type="RefSeq" id="WP_072864726.1">
    <property type="nucleotide sequence ID" value="NZ_FQUI01000019.1"/>
</dbReference>
<dbReference type="STRING" id="1122195.SAMN02745164_01323"/>
<keyword evidence="2" id="KW-1185">Reference proteome</keyword>
<gene>
    <name evidence="1" type="ORF">SAMN02745164_01323</name>
</gene>
<evidence type="ECO:0000313" key="1">
    <source>
        <dbReference type="EMBL" id="SHE87487.1"/>
    </source>
</evidence>
<evidence type="ECO:0008006" key="3">
    <source>
        <dbReference type="Google" id="ProtNLM"/>
    </source>
</evidence>
<sequence>MPSILAHIIYTIKNPVEYLGPELYLGAQGPDVFFYANETDYISVGTALHKLKSTEYKELMKNFPKSFYYGYISHMKLDEKLHPLINSYYSEPIQHTKFEYNFDELLSLKLFGIHFIEHKWWKILEVKNIEKISKEFDKMLKKEFKIRNVSYEYAYKKMLKNLRILFELPYFKKNILAKILKYIGKDYTYLFPNIEDNDINKLSHIEKEFFSILKISGRESNQ</sequence>
<name>A0A1M4X2A3_MARH1</name>
<reference evidence="1" key="1">
    <citation type="submission" date="2016-11" db="EMBL/GenBank/DDBJ databases">
        <authorList>
            <person name="Varghese N."/>
            <person name="Submissions S."/>
        </authorList>
    </citation>
    <scope>NUCLEOTIDE SEQUENCE [LARGE SCALE GENOMIC DNA]</scope>
    <source>
        <strain evidence="1">DSM 16785</strain>
    </source>
</reference>
<evidence type="ECO:0000313" key="2">
    <source>
        <dbReference type="Proteomes" id="UP000184334"/>
    </source>
</evidence>
<comment type="caution">
    <text evidence="1">The sequence shown here is derived from an EMBL/GenBank/DDBJ whole genome shotgun (WGS) entry which is preliminary data.</text>
</comment>
<proteinExistence type="predicted"/>
<organism evidence="1 2">
    <name type="scientific">Marinitoga hydrogenitolerans (strain DSM 16785 / JCM 12826 / AT1271)</name>
    <dbReference type="NCBI Taxonomy" id="1122195"/>
    <lineage>
        <taxon>Bacteria</taxon>
        <taxon>Thermotogati</taxon>
        <taxon>Thermotogota</taxon>
        <taxon>Thermotogae</taxon>
        <taxon>Petrotogales</taxon>
        <taxon>Petrotogaceae</taxon>
        <taxon>Marinitoga</taxon>
    </lineage>
</organism>
<dbReference type="Proteomes" id="UP000184334">
    <property type="component" value="Unassembled WGS sequence"/>
</dbReference>